<organism evidence="9 10">
    <name type="scientific">Fusibacillus kribbianus</name>
    <dbReference type="NCBI Taxonomy" id="3044208"/>
    <lineage>
        <taxon>Bacteria</taxon>
        <taxon>Bacillati</taxon>
        <taxon>Bacillota</taxon>
        <taxon>Clostridia</taxon>
        <taxon>Lachnospirales</taxon>
        <taxon>Lachnospiraceae</taxon>
        <taxon>Fusibacillus</taxon>
    </lineage>
</organism>
<dbReference type="InterPro" id="IPR000515">
    <property type="entry name" value="MetI-like"/>
</dbReference>
<dbReference type="Gene3D" id="1.10.3720.10">
    <property type="entry name" value="MetI-like"/>
    <property type="match status" value="1"/>
</dbReference>
<evidence type="ECO:0000256" key="4">
    <source>
        <dbReference type="ARBA" id="ARBA00022692"/>
    </source>
</evidence>
<sequence length="294" mass="32491">MGNESKNKKNKKNSYMHDVLERFMSHKLAVIGLGLIILLIILVIVLPPLLKLDPYTSFSKGGFNQKPSAEHWLGTDRTGRDIFARLVYGGRISLVVGILSTIVSMLIGVPLGLLAGYYRGWVETIIMRLADVFMSFPSMMLILVLVAVMGPSVVSITVVLGVLGWTQFARLIHSRVLSVREKEYVESAKAIGTKNWKIITKYILPNSFAPCLITMTFRTASSILMEASLSFLGMGVQPPTASWGNLMYDAQSIVVLSKQPWTWVPPGLCLVITVLSINFFGDGLRDALDPKMKI</sequence>
<feature type="transmembrane region" description="Helical" evidence="7">
    <location>
        <begin position="28"/>
        <end position="50"/>
    </location>
</feature>
<dbReference type="PANTHER" id="PTHR43386:SF1">
    <property type="entry name" value="D,D-DIPEPTIDE TRANSPORT SYSTEM PERMEASE PROTEIN DDPC-RELATED"/>
    <property type="match status" value="1"/>
</dbReference>
<keyword evidence="2 7" id="KW-0813">Transport</keyword>
<keyword evidence="3" id="KW-1003">Cell membrane</keyword>
<gene>
    <name evidence="9" type="ORF">QJ036_02665</name>
</gene>
<dbReference type="RefSeq" id="WP_283229889.1">
    <property type="nucleotide sequence ID" value="NZ_JASGBQ010000002.1"/>
</dbReference>
<name>A0AAP4B971_9FIRM</name>
<feature type="domain" description="ABC transmembrane type-1" evidence="8">
    <location>
        <begin position="90"/>
        <end position="281"/>
    </location>
</feature>
<dbReference type="Pfam" id="PF00528">
    <property type="entry name" value="BPD_transp_1"/>
    <property type="match status" value="1"/>
</dbReference>
<dbReference type="CDD" id="cd06261">
    <property type="entry name" value="TM_PBP2"/>
    <property type="match status" value="1"/>
</dbReference>
<dbReference type="InterPro" id="IPR053523">
    <property type="entry name" value="Oligopeptide_permease_AppC"/>
</dbReference>
<evidence type="ECO:0000313" key="10">
    <source>
        <dbReference type="Proteomes" id="UP001300383"/>
    </source>
</evidence>
<evidence type="ECO:0000259" key="8">
    <source>
        <dbReference type="PROSITE" id="PS50928"/>
    </source>
</evidence>
<dbReference type="InterPro" id="IPR050366">
    <property type="entry name" value="BP-dependent_transpt_permease"/>
</dbReference>
<evidence type="ECO:0000256" key="2">
    <source>
        <dbReference type="ARBA" id="ARBA00022448"/>
    </source>
</evidence>
<dbReference type="NCBIfam" id="NF045476">
    <property type="entry name" value="Opp4C"/>
    <property type="match status" value="1"/>
</dbReference>
<keyword evidence="5 7" id="KW-1133">Transmembrane helix</keyword>
<dbReference type="GO" id="GO:0005886">
    <property type="term" value="C:plasma membrane"/>
    <property type="evidence" value="ECO:0007669"/>
    <property type="project" value="UniProtKB-SubCell"/>
</dbReference>
<evidence type="ECO:0000256" key="1">
    <source>
        <dbReference type="ARBA" id="ARBA00004651"/>
    </source>
</evidence>
<dbReference type="GO" id="GO:0055085">
    <property type="term" value="P:transmembrane transport"/>
    <property type="evidence" value="ECO:0007669"/>
    <property type="project" value="InterPro"/>
</dbReference>
<comment type="caution">
    <text evidence="9">The sequence shown here is derived from an EMBL/GenBank/DDBJ whole genome shotgun (WGS) entry which is preliminary data.</text>
</comment>
<feature type="transmembrane region" description="Helical" evidence="7">
    <location>
        <begin position="263"/>
        <end position="284"/>
    </location>
</feature>
<proteinExistence type="inferred from homology"/>
<reference evidence="9 10" key="1">
    <citation type="submission" date="2023-05" db="EMBL/GenBank/DDBJ databases">
        <title>[ruminococcus] sp. nov., isolated from a pig farm feces dump.</title>
        <authorList>
            <person name="Chang Y.-H."/>
        </authorList>
    </citation>
    <scope>NUCLEOTIDE SEQUENCE [LARGE SCALE GENOMIC DNA]</scope>
    <source>
        <strain evidence="9 10">YH-rum2234</strain>
    </source>
</reference>
<evidence type="ECO:0000313" key="9">
    <source>
        <dbReference type="EMBL" id="MDI9241380.1"/>
    </source>
</evidence>
<dbReference type="InterPro" id="IPR025966">
    <property type="entry name" value="OppC_N"/>
</dbReference>
<evidence type="ECO:0000256" key="5">
    <source>
        <dbReference type="ARBA" id="ARBA00022989"/>
    </source>
</evidence>
<dbReference type="PROSITE" id="PS50928">
    <property type="entry name" value="ABC_TM1"/>
    <property type="match status" value="1"/>
</dbReference>
<dbReference type="AlphaFoldDB" id="A0AAP4B971"/>
<feature type="transmembrane region" description="Helical" evidence="7">
    <location>
        <begin position="139"/>
        <end position="165"/>
    </location>
</feature>
<protein>
    <submittedName>
        <fullName evidence="9">ABC transporter permease</fullName>
    </submittedName>
</protein>
<keyword evidence="4 7" id="KW-0812">Transmembrane</keyword>
<dbReference type="PANTHER" id="PTHR43386">
    <property type="entry name" value="OLIGOPEPTIDE TRANSPORT SYSTEM PERMEASE PROTEIN APPC"/>
    <property type="match status" value="1"/>
</dbReference>
<keyword evidence="10" id="KW-1185">Reference proteome</keyword>
<dbReference type="Proteomes" id="UP001300383">
    <property type="component" value="Unassembled WGS sequence"/>
</dbReference>
<evidence type="ECO:0000256" key="6">
    <source>
        <dbReference type="ARBA" id="ARBA00023136"/>
    </source>
</evidence>
<comment type="similarity">
    <text evidence="7">Belongs to the binding-protein-dependent transport system permease family.</text>
</comment>
<evidence type="ECO:0000256" key="7">
    <source>
        <dbReference type="RuleBase" id="RU363032"/>
    </source>
</evidence>
<dbReference type="SUPFAM" id="SSF161098">
    <property type="entry name" value="MetI-like"/>
    <property type="match status" value="1"/>
</dbReference>
<feature type="transmembrane region" description="Helical" evidence="7">
    <location>
        <begin position="92"/>
        <end position="118"/>
    </location>
</feature>
<evidence type="ECO:0000256" key="3">
    <source>
        <dbReference type="ARBA" id="ARBA00022475"/>
    </source>
</evidence>
<keyword evidence="6 7" id="KW-0472">Membrane</keyword>
<dbReference type="InterPro" id="IPR035906">
    <property type="entry name" value="MetI-like_sf"/>
</dbReference>
<comment type="subcellular location">
    <subcellularLocation>
        <location evidence="1 7">Cell membrane</location>
        <topology evidence="1 7">Multi-pass membrane protein</topology>
    </subcellularLocation>
</comment>
<accession>A0AAP4B971</accession>
<dbReference type="EMBL" id="JASGBQ010000002">
    <property type="protein sequence ID" value="MDI9241380.1"/>
    <property type="molecule type" value="Genomic_DNA"/>
</dbReference>
<dbReference type="Pfam" id="PF12911">
    <property type="entry name" value="OppC_N"/>
    <property type="match status" value="1"/>
</dbReference>